<evidence type="ECO:0000256" key="5">
    <source>
        <dbReference type="SAM" id="MobiDB-lite"/>
    </source>
</evidence>
<feature type="compositionally biased region" description="Acidic residues" evidence="5">
    <location>
        <begin position="40"/>
        <end position="49"/>
    </location>
</feature>
<dbReference type="PANTHER" id="PTHR10924:SF4">
    <property type="entry name" value="GH15861P"/>
    <property type="match status" value="1"/>
</dbReference>
<protein>
    <submittedName>
        <fullName evidence="7">Uncharacterized protein</fullName>
    </submittedName>
</protein>
<dbReference type="InterPro" id="IPR036259">
    <property type="entry name" value="MFS_trans_sf"/>
</dbReference>
<keyword evidence="8" id="KW-1185">Reference proteome</keyword>
<evidence type="ECO:0000256" key="4">
    <source>
        <dbReference type="ARBA" id="ARBA00023136"/>
    </source>
</evidence>
<keyword evidence="3 6" id="KW-1133">Transmembrane helix</keyword>
<organism evidence="7 8">
    <name type="scientific">Ladona fulva</name>
    <name type="common">Scarce chaser dragonfly</name>
    <name type="synonym">Libellula fulva</name>
    <dbReference type="NCBI Taxonomy" id="123851"/>
    <lineage>
        <taxon>Eukaryota</taxon>
        <taxon>Metazoa</taxon>
        <taxon>Ecdysozoa</taxon>
        <taxon>Arthropoda</taxon>
        <taxon>Hexapoda</taxon>
        <taxon>Insecta</taxon>
        <taxon>Pterygota</taxon>
        <taxon>Palaeoptera</taxon>
        <taxon>Odonata</taxon>
        <taxon>Epiprocta</taxon>
        <taxon>Anisoptera</taxon>
        <taxon>Libelluloidea</taxon>
        <taxon>Libellulidae</taxon>
        <taxon>Ladona</taxon>
    </lineage>
</organism>
<dbReference type="AlphaFoldDB" id="A0A8K0KRK7"/>
<dbReference type="Proteomes" id="UP000792457">
    <property type="component" value="Unassembled WGS sequence"/>
</dbReference>
<dbReference type="SUPFAM" id="SSF103473">
    <property type="entry name" value="MFS general substrate transporter"/>
    <property type="match status" value="1"/>
</dbReference>
<sequence>MAAECALLSGGAERYGGAVAAAVEGVGTSGAEWGPHPGAEEGEIEDGGDAEERVGERDAILNREKRLPGITVQNPMQSEKDTGHEVPTSIKLYRRRWLILAIFVSFSASNAMQWIQYSIITNVVTKYYSVDSIAVDWTSMIYMITYIPFIFPASWLIEKKVSFFFAFFPARRVSVAGDQSFELRAAR</sequence>
<reference evidence="7" key="2">
    <citation type="submission" date="2017-10" db="EMBL/GenBank/DDBJ databases">
        <title>Ladona fulva Genome sequencing and assembly.</title>
        <authorList>
            <person name="Murali S."/>
            <person name="Richards S."/>
            <person name="Bandaranaike D."/>
            <person name="Bellair M."/>
            <person name="Blankenburg K."/>
            <person name="Chao H."/>
            <person name="Dinh H."/>
            <person name="Doddapaneni H."/>
            <person name="Dugan-Rocha S."/>
            <person name="Elkadiri S."/>
            <person name="Gnanaolivu R."/>
            <person name="Hernandez B."/>
            <person name="Skinner E."/>
            <person name="Javaid M."/>
            <person name="Lee S."/>
            <person name="Li M."/>
            <person name="Ming W."/>
            <person name="Munidasa M."/>
            <person name="Muniz J."/>
            <person name="Nguyen L."/>
            <person name="Hughes D."/>
            <person name="Osuji N."/>
            <person name="Pu L.-L."/>
            <person name="Puazo M."/>
            <person name="Qu C."/>
            <person name="Quiroz J."/>
            <person name="Raj R."/>
            <person name="Weissenberger G."/>
            <person name="Xin Y."/>
            <person name="Zou X."/>
            <person name="Han Y."/>
            <person name="Worley K."/>
            <person name="Muzny D."/>
            <person name="Gibbs R."/>
        </authorList>
    </citation>
    <scope>NUCLEOTIDE SEQUENCE</scope>
    <source>
        <strain evidence="7">Sampled in the wild</strain>
    </source>
</reference>
<accession>A0A8K0KRK7</accession>
<comment type="caution">
    <text evidence="7">The sequence shown here is derived from an EMBL/GenBank/DDBJ whole genome shotgun (WGS) entry which is preliminary data.</text>
</comment>
<evidence type="ECO:0000256" key="1">
    <source>
        <dbReference type="ARBA" id="ARBA00004141"/>
    </source>
</evidence>
<feature type="region of interest" description="Disordered" evidence="5">
    <location>
        <begin position="29"/>
        <end position="51"/>
    </location>
</feature>
<evidence type="ECO:0000256" key="6">
    <source>
        <dbReference type="SAM" id="Phobius"/>
    </source>
</evidence>
<evidence type="ECO:0000256" key="3">
    <source>
        <dbReference type="ARBA" id="ARBA00022989"/>
    </source>
</evidence>
<name>A0A8K0KRK7_LADFU</name>
<dbReference type="EMBL" id="KZ312439">
    <property type="protein sequence ID" value="KAG8240219.1"/>
    <property type="molecule type" value="Genomic_DNA"/>
</dbReference>
<keyword evidence="4 6" id="KW-0472">Membrane</keyword>
<reference evidence="7" key="1">
    <citation type="submission" date="2013-04" db="EMBL/GenBank/DDBJ databases">
        <authorList>
            <person name="Qu J."/>
            <person name="Murali S.C."/>
            <person name="Bandaranaike D."/>
            <person name="Bellair M."/>
            <person name="Blankenburg K."/>
            <person name="Chao H."/>
            <person name="Dinh H."/>
            <person name="Doddapaneni H."/>
            <person name="Downs B."/>
            <person name="Dugan-Rocha S."/>
            <person name="Elkadiri S."/>
            <person name="Gnanaolivu R.D."/>
            <person name="Hernandez B."/>
            <person name="Javaid M."/>
            <person name="Jayaseelan J.C."/>
            <person name="Lee S."/>
            <person name="Li M."/>
            <person name="Ming W."/>
            <person name="Munidasa M."/>
            <person name="Muniz J."/>
            <person name="Nguyen L."/>
            <person name="Ongeri F."/>
            <person name="Osuji N."/>
            <person name="Pu L.-L."/>
            <person name="Puazo M."/>
            <person name="Qu C."/>
            <person name="Quiroz J."/>
            <person name="Raj R."/>
            <person name="Weissenberger G."/>
            <person name="Xin Y."/>
            <person name="Zou X."/>
            <person name="Han Y."/>
            <person name="Richards S."/>
            <person name="Worley K."/>
            <person name="Muzny D."/>
            <person name="Gibbs R."/>
        </authorList>
    </citation>
    <scope>NUCLEOTIDE SEQUENCE</scope>
    <source>
        <strain evidence="7">Sampled in the wild</strain>
    </source>
</reference>
<feature type="transmembrane region" description="Helical" evidence="6">
    <location>
        <begin position="137"/>
        <end position="157"/>
    </location>
</feature>
<dbReference type="GO" id="GO:0015232">
    <property type="term" value="F:heme transmembrane transporter activity"/>
    <property type="evidence" value="ECO:0007669"/>
    <property type="project" value="TreeGrafter"/>
</dbReference>
<evidence type="ECO:0000313" key="8">
    <source>
        <dbReference type="Proteomes" id="UP000792457"/>
    </source>
</evidence>
<feature type="transmembrane region" description="Helical" evidence="6">
    <location>
        <begin position="97"/>
        <end position="117"/>
    </location>
</feature>
<dbReference type="InterPro" id="IPR049680">
    <property type="entry name" value="FLVCR1-2_SLC49-like"/>
</dbReference>
<keyword evidence="2 6" id="KW-0812">Transmembrane</keyword>
<proteinExistence type="predicted"/>
<comment type="subcellular location">
    <subcellularLocation>
        <location evidence="1">Membrane</location>
        <topology evidence="1">Multi-pass membrane protein</topology>
    </subcellularLocation>
</comment>
<dbReference type="PANTHER" id="PTHR10924">
    <property type="entry name" value="MAJOR FACILITATOR SUPERFAMILY PROTEIN-RELATED"/>
    <property type="match status" value="1"/>
</dbReference>
<dbReference type="GO" id="GO:0020037">
    <property type="term" value="F:heme binding"/>
    <property type="evidence" value="ECO:0007669"/>
    <property type="project" value="TreeGrafter"/>
</dbReference>
<gene>
    <name evidence="7" type="ORF">J437_LFUL004679</name>
</gene>
<dbReference type="GO" id="GO:0097037">
    <property type="term" value="P:heme export"/>
    <property type="evidence" value="ECO:0007669"/>
    <property type="project" value="TreeGrafter"/>
</dbReference>
<dbReference type="GO" id="GO:0016020">
    <property type="term" value="C:membrane"/>
    <property type="evidence" value="ECO:0007669"/>
    <property type="project" value="UniProtKB-SubCell"/>
</dbReference>
<dbReference type="OrthoDB" id="422206at2759"/>
<evidence type="ECO:0000256" key="2">
    <source>
        <dbReference type="ARBA" id="ARBA00022692"/>
    </source>
</evidence>
<evidence type="ECO:0000313" key="7">
    <source>
        <dbReference type="EMBL" id="KAG8240219.1"/>
    </source>
</evidence>